<dbReference type="SUPFAM" id="SSF46894">
    <property type="entry name" value="C-terminal effector domain of the bipartite response regulators"/>
    <property type="match status" value="1"/>
</dbReference>
<protein>
    <submittedName>
        <fullName evidence="2">Helix-turn-helix transcriptional regulator</fullName>
    </submittedName>
</protein>
<dbReference type="RefSeq" id="WP_382179903.1">
    <property type="nucleotide sequence ID" value="NZ_JBHRXX010000011.1"/>
</dbReference>
<dbReference type="InterPro" id="IPR000792">
    <property type="entry name" value="Tscrpt_reg_LuxR_C"/>
</dbReference>
<gene>
    <name evidence="2" type="ORF">ACFOPI_23990</name>
</gene>
<accession>A0ABV7WBB2</accession>
<dbReference type="SMART" id="SM00421">
    <property type="entry name" value="HTH_LUXR"/>
    <property type="match status" value="1"/>
</dbReference>
<evidence type="ECO:0000259" key="1">
    <source>
        <dbReference type="SMART" id="SM00421"/>
    </source>
</evidence>
<dbReference type="Proteomes" id="UP001595729">
    <property type="component" value="Unassembled WGS sequence"/>
</dbReference>
<keyword evidence="3" id="KW-1185">Reference proteome</keyword>
<dbReference type="InterPro" id="IPR016032">
    <property type="entry name" value="Sig_transdc_resp-reg_C-effctor"/>
</dbReference>
<sequence>MSNAPAAFLRKPDELMLDLYAGAAQPARWVQSMDRLCSLTGAQSAVVQAFRFEGGQAQVLWSAQDSRTRAVTSVQSPELNTGDNPRLDQRRVLRGLDRVASDELLFDPDDEARPRLQQRLAMLGLGRFIGTLQDVGRGVYLGLALHRPVHDTSDFSVEHVNRLADLAPHIGQAFLLTDQMQSTMERDERLRGLMDSLCFGIVLCGEDGRVQWVNRQASALLAPCAALRLQGEHLYGRSAQDTQALLAALSAARRAGPQRVGYLRLGEGAQALHVAIRPGDDPGSLMLVLSSASVALELPAGALENLFGLTPTEARLLGAIATGSTVEEYAQLRGVSVGTARVQLKQIQAKTGQHRQSDLVRLVLSSAAAHLAVPRSA</sequence>
<feature type="domain" description="HTH luxR-type" evidence="1">
    <location>
        <begin position="306"/>
        <end position="363"/>
    </location>
</feature>
<dbReference type="EMBL" id="JBHRXX010000011">
    <property type="protein sequence ID" value="MFC3686674.1"/>
    <property type="molecule type" value="Genomic_DNA"/>
</dbReference>
<dbReference type="InterPro" id="IPR036388">
    <property type="entry name" value="WH-like_DNA-bd_sf"/>
</dbReference>
<organism evidence="2 3">
    <name type="scientific">Hydrogenophaga luteola</name>
    <dbReference type="NCBI Taxonomy" id="1591122"/>
    <lineage>
        <taxon>Bacteria</taxon>
        <taxon>Pseudomonadati</taxon>
        <taxon>Pseudomonadota</taxon>
        <taxon>Betaproteobacteria</taxon>
        <taxon>Burkholderiales</taxon>
        <taxon>Comamonadaceae</taxon>
        <taxon>Hydrogenophaga</taxon>
    </lineage>
</organism>
<dbReference type="Gene3D" id="1.10.10.10">
    <property type="entry name" value="Winged helix-like DNA-binding domain superfamily/Winged helix DNA-binding domain"/>
    <property type="match status" value="1"/>
</dbReference>
<proteinExistence type="predicted"/>
<evidence type="ECO:0000313" key="3">
    <source>
        <dbReference type="Proteomes" id="UP001595729"/>
    </source>
</evidence>
<reference evidence="3" key="1">
    <citation type="journal article" date="2019" name="Int. J. Syst. Evol. Microbiol.">
        <title>The Global Catalogue of Microorganisms (GCM) 10K type strain sequencing project: providing services to taxonomists for standard genome sequencing and annotation.</title>
        <authorList>
            <consortium name="The Broad Institute Genomics Platform"/>
            <consortium name="The Broad Institute Genome Sequencing Center for Infectious Disease"/>
            <person name="Wu L."/>
            <person name="Ma J."/>
        </authorList>
    </citation>
    <scope>NUCLEOTIDE SEQUENCE [LARGE SCALE GENOMIC DNA]</scope>
    <source>
        <strain evidence="3">KCTC 42501</strain>
    </source>
</reference>
<comment type="caution">
    <text evidence="2">The sequence shown here is derived from an EMBL/GenBank/DDBJ whole genome shotgun (WGS) entry which is preliminary data.</text>
</comment>
<name>A0ABV7WBB2_9BURK</name>
<evidence type="ECO:0000313" key="2">
    <source>
        <dbReference type="EMBL" id="MFC3686674.1"/>
    </source>
</evidence>